<organism evidence="8 9">
    <name type="scientific">Uabimicrobium amorphum</name>
    <dbReference type="NCBI Taxonomy" id="2596890"/>
    <lineage>
        <taxon>Bacteria</taxon>
        <taxon>Pseudomonadati</taxon>
        <taxon>Planctomycetota</taxon>
        <taxon>Candidatus Uabimicrobiia</taxon>
        <taxon>Candidatus Uabimicrobiales</taxon>
        <taxon>Candidatus Uabimicrobiaceae</taxon>
        <taxon>Candidatus Uabimicrobium</taxon>
    </lineage>
</organism>
<evidence type="ECO:0000256" key="2">
    <source>
        <dbReference type="ARBA" id="ARBA00022475"/>
    </source>
</evidence>
<dbReference type="SUPFAM" id="SSF53649">
    <property type="entry name" value="Alkaline phosphatase-like"/>
    <property type="match status" value="1"/>
</dbReference>
<dbReference type="GO" id="GO:0005886">
    <property type="term" value="C:plasma membrane"/>
    <property type="evidence" value="ECO:0007669"/>
    <property type="project" value="UniProtKB-SubCell"/>
</dbReference>
<dbReference type="Pfam" id="PF00884">
    <property type="entry name" value="Sulfatase"/>
    <property type="match status" value="1"/>
</dbReference>
<evidence type="ECO:0000256" key="4">
    <source>
        <dbReference type="ARBA" id="ARBA00022989"/>
    </source>
</evidence>
<dbReference type="InterPro" id="IPR050448">
    <property type="entry name" value="OpgB/LTA_synthase_biosynth"/>
</dbReference>
<feature type="transmembrane region" description="Helical" evidence="6">
    <location>
        <begin position="60"/>
        <end position="81"/>
    </location>
</feature>
<name>A0A5S9IL43_UABAM</name>
<accession>A0A5S9IL43</accession>
<dbReference type="AlphaFoldDB" id="A0A5S9IL43"/>
<evidence type="ECO:0000259" key="7">
    <source>
        <dbReference type="Pfam" id="PF00884"/>
    </source>
</evidence>
<keyword evidence="5 6" id="KW-0472">Membrane</keyword>
<keyword evidence="4 6" id="KW-1133">Transmembrane helix</keyword>
<dbReference type="PANTHER" id="PTHR47371:SF3">
    <property type="entry name" value="PHOSPHOGLYCEROL TRANSFERASE I"/>
    <property type="match status" value="1"/>
</dbReference>
<evidence type="ECO:0000313" key="9">
    <source>
        <dbReference type="Proteomes" id="UP000326354"/>
    </source>
</evidence>
<feature type="transmembrane region" description="Helical" evidence="6">
    <location>
        <begin position="29"/>
        <end position="48"/>
    </location>
</feature>
<dbReference type="KEGG" id="uam:UABAM_02233"/>
<keyword evidence="3 6" id="KW-0812">Transmembrane</keyword>
<sequence>MKKIAIFLCAFLLLNIVANIANVWQHHNVLFGLFVAPEIFAVLLALFITIEIFPSKNPWLYFVASTTIVLVTLCKLSFFAVPKFFHRSFNLYIDLAYIPDLLHFVYHSLPLWKFLLGSVVTVSVVGFLYWVLHKCLHCCTAEIKEHKKISLATMSFLLLLHASGVYVFHPSCVREIAAQVDFLNNKPHYENQYRQLIENVEETAKNTSYDLKYLRKNNVLLFFVESYGKTIFDKARHQQLLQPRLDSFSAMLKEKQYNVCSHFIISPTFGGNSWLAHGAMSCGVKTFNQIIFDMLLGSKLKTMAHYFRQAGYRAISVMPGTTKPWPAGKFFGFDQKYHAWHFDYRGPKYGWCTMTDQYVIDYIHREEVQKSSPPLFVEYVLISSHAPFHIQPPYIEDWKNLKDGALYHDTQTITYPIVWPNLSNATEGYVRSIDYVLHSIEDYLAQKIDDDSLIIVLGDHQPHGTITGSNPSWAVPIHIICRDSKLLEPFIRQGYTPGLIPTQKPPYTGMENFLYPFLQNFSSK</sequence>
<dbReference type="Proteomes" id="UP000326354">
    <property type="component" value="Chromosome"/>
</dbReference>
<evidence type="ECO:0000313" key="8">
    <source>
        <dbReference type="EMBL" id="BBM83878.1"/>
    </source>
</evidence>
<dbReference type="Gene3D" id="3.40.720.10">
    <property type="entry name" value="Alkaline Phosphatase, subunit A"/>
    <property type="match status" value="1"/>
</dbReference>
<evidence type="ECO:0000256" key="5">
    <source>
        <dbReference type="ARBA" id="ARBA00023136"/>
    </source>
</evidence>
<dbReference type="InterPro" id="IPR000917">
    <property type="entry name" value="Sulfatase_N"/>
</dbReference>
<feature type="domain" description="Sulfatase N-terminal" evidence="7">
    <location>
        <begin position="296"/>
        <end position="463"/>
    </location>
</feature>
<dbReference type="InterPro" id="IPR017850">
    <property type="entry name" value="Alkaline_phosphatase_core_sf"/>
</dbReference>
<feature type="transmembrane region" description="Helical" evidence="6">
    <location>
        <begin position="151"/>
        <end position="169"/>
    </location>
</feature>
<evidence type="ECO:0000256" key="6">
    <source>
        <dbReference type="SAM" id="Phobius"/>
    </source>
</evidence>
<dbReference type="PANTHER" id="PTHR47371">
    <property type="entry name" value="LIPOTEICHOIC ACID SYNTHASE"/>
    <property type="match status" value="1"/>
</dbReference>
<comment type="subcellular location">
    <subcellularLocation>
        <location evidence="1">Cell membrane</location>
        <topology evidence="1">Multi-pass membrane protein</topology>
    </subcellularLocation>
</comment>
<keyword evidence="9" id="KW-1185">Reference proteome</keyword>
<dbReference type="OrthoDB" id="9783154at2"/>
<gene>
    <name evidence="8" type="ORF">UABAM_02233</name>
</gene>
<evidence type="ECO:0000256" key="3">
    <source>
        <dbReference type="ARBA" id="ARBA00022692"/>
    </source>
</evidence>
<feature type="transmembrane region" description="Helical" evidence="6">
    <location>
        <begin position="111"/>
        <end position="131"/>
    </location>
</feature>
<proteinExistence type="predicted"/>
<reference evidence="8 9" key="1">
    <citation type="submission" date="2019-08" db="EMBL/GenBank/DDBJ databases">
        <title>Complete genome sequence of Candidatus Uab amorphum.</title>
        <authorList>
            <person name="Shiratori T."/>
            <person name="Suzuki S."/>
            <person name="Kakizawa Y."/>
            <person name="Ishida K."/>
        </authorList>
    </citation>
    <scope>NUCLEOTIDE SEQUENCE [LARGE SCALE GENOMIC DNA]</scope>
    <source>
        <strain evidence="8 9">SRT547</strain>
    </source>
</reference>
<dbReference type="EMBL" id="AP019860">
    <property type="protein sequence ID" value="BBM83878.1"/>
    <property type="molecule type" value="Genomic_DNA"/>
</dbReference>
<protein>
    <recommendedName>
        <fullName evidence="7">Sulfatase N-terminal domain-containing protein</fullName>
    </recommendedName>
</protein>
<keyword evidence="2" id="KW-1003">Cell membrane</keyword>
<dbReference type="RefSeq" id="WP_151968061.1">
    <property type="nucleotide sequence ID" value="NZ_AP019860.1"/>
</dbReference>
<evidence type="ECO:0000256" key="1">
    <source>
        <dbReference type="ARBA" id="ARBA00004651"/>
    </source>
</evidence>